<dbReference type="AlphaFoldDB" id="A0A6G1HKD8"/>
<evidence type="ECO:0000256" key="16">
    <source>
        <dbReference type="SAM" id="MobiDB-lite"/>
    </source>
</evidence>
<evidence type="ECO:0000256" key="3">
    <source>
        <dbReference type="ARBA" id="ARBA00004574"/>
    </source>
</evidence>
<feature type="compositionally biased region" description="Basic and acidic residues" evidence="16">
    <location>
        <begin position="29"/>
        <end position="43"/>
    </location>
</feature>
<organism evidence="18 19">
    <name type="scientific">Trichodelitschia bisporula</name>
    <dbReference type="NCBI Taxonomy" id="703511"/>
    <lineage>
        <taxon>Eukaryota</taxon>
        <taxon>Fungi</taxon>
        <taxon>Dikarya</taxon>
        <taxon>Ascomycota</taxon>
        <taxon>Pezizomycotina</taxon>
        <taxon>Dothideomycetes</taxon>
        <taxon>Dothideomycetes incertae sedis</taxon>
        <taxon>Phaeotrichales</taxon>
        <taxon>Phaeotrichaceae</taxon>
        <taxon>Trichodelitschia</taxon>
    </lineage>
</organism>
<dbReference type="InterPro" id="IPR003892">
    <property type="entry name" value="CUE"/>
</dbReference>
<dbReference type="OrthoDB" id="5396806at2759"/>
<feature type="compositionally biased region" description="Polar residues" evidence="16">
    <location>
        <begin position="841"/>
        <end position="858"/>
    </location>
</feature>
<feature type="region of interest" description="Disordered" evidence="16">
    <location>
        <begin position="100"/>
        <end position="568"/>
    </location>
</feature>
<dbReference type="Pfam" id="PF02845">
    <property type="entry name" value="CUE"/>
    <property type="match status" value="1"/>
</dbReference>
<name>A0A6G1HKD8_9PEZI</name>
<evidence type="ECO:0000256" key="2">
    <source>
        <dbReference type="ARBA" id="ARBA00004496"/>
    </source>
</evidence>
<evidence type="ECO:0000256" key="5">
    <source>
        <dbReference type="ARBA" id="ARBA00020536"/>
    </source>
</evidence>
<evidence type="ECO:0000313" key="18">
    <source>
        <dbReference type="EMBL" id="KAF2396235.1"/>
    </source>
</evidence>
<dbReference type="GO" id="GO:0000781">
    <property type="term" value="C:chromosome, telomeric region"/>
    <property type="evidence" value="ECO:0007669"/>
    <property type="project" value="UniProtKB-SubCell"/>
</dbReference>
<evidence type="ECO:0000256" key="7">
    <source>
        <dbReference type="ARBA" id="ARBA00022490"/>
    </source>
</evidence>
<feature type="compositionally biased region" description="Low complexity" evidence="16">
    <location>
        <begin position="171"/>
        <end position="216"/>
    </location>
</feature>
<dbReference type="PROSITE" id="PS51140">
    <property type="entry name" value="CUE"/>
    <property type="match status" value="1"/>
</dbReference>
<dbReference type="PANTHER" id="PTHR16308">
    <property type="entry name" value="UBIQUITIN ASSOCIATED PROTEIN 2-LIKE/LINGERER"/>
    <property type="match status" value="1"/>
</dbReference>
<feature type="domain" description="CUE" evidence="17">
    <location>
        <begin position="60"/>
        <end position="103"/>
    </location>
</feature>
<feature type="compositionally biased region" description="Low complexity" evidence="16">
    <location>
        <begin position="722"/>
        <end position="732"/>
    </location>
</feature>
<evidence type="ECO:0000313" key="19">
    <source>
        <dbReference type="Proteomes" id="UP000799640"/>
    </source>
</evidence>
<evidence type="ECO:0000256" key="14">
    <source>
        <dbReference type="ARBA" id="ARBA00023204"/>
    </source>
</evidence>
<feature type="compositionally biased region" description="Polar residues" evidence="16">
    <location>
        <begin position="340"/>
        <end position="360"/>
    </location>
</feature>
<feature type="region of interest" description="Disordered" evidence="16">
    <location>
        <begin position="714"/>
        <end position="783"/>
    </location>
</feature>
<feature type="region of interest" description="Disordered" evidence="16">
    <location>
        <begin position="795"/>
        <end position="898"/>
    </location>
</feature>
<evidence type="ECO:0000256" key="12">
    <source>
        <dbReference type="ARBA" id="ARBA00022895"/>
    </source>
</evidence>
<dbReference type="GO" id="GO:0005634">
    <property type="term" value="C:nucleus"/>
    <property type="evidence" value="ECO:0007669"/>
    <property type="project" value="UniProtKB-SubCell"/>
</dbReference>
<feature type="compositionally biased region" description="Low complexity" evidence="16">
    <location>
        <begin position="483"/>
        <end position="500"/>
    </location>
</feature>
<proteinExistence type="inferred from homology"/>
<sequence length="927" mass="96191">MSEVTARPAAARGRGGPRGGRGGMRGGTRGRDRHYNGDFKETAPVEDLSDQGEIGEMKKQFAAQLPVLKELFEQWTEVDLLFALQETDGDLDSTIERITEGHIAQFSDVKKAGGRARPKAKDHAEPPRPPRTSRTNTDSARGGRGRGGAQIRGGARPGRGGVHTGTNGVRAPASASSFPEPSAWGASAEPAEPAGADNSAPSAAAPVAKPEVKAPAAAPPAGPPKKTWASIAKPAAPPVIPQAPPKPPVEAPAPVVSEPTASDISSGYVEVSHSDADIEDVAATLVTDDEPVTEPPDVSTTTESAAEEPTIELSPPTDQLTKENVEHLPDSAGPAPLGTAASTVDSSTPSAQGPQTQQTPARPALGGFATSAHKAAGTPSRNPTFQRRLLEQQEAVVMPGNHGLDRATIQFGNMGLNGDSDSLDVDEDREEAETRTQPPQHSPVAQPRASLPPAPRQPSAAAPPAEAPVPETKPAPGLPPAPQQAQPLPQQSPPSTLASQIMAQQGSQGAYGQFSRFGQANLPSETAAQKPFADPFAPQTTQQAPFDSYQAPTAPGQPQPGQSTIGAFSSVANDYSSYYTADQRQAYQNLYNSYGQQQGASAQQDAGAAQQRAGSAFGNASTESSFPTGQAQQPRYAEAQQSGHNTPNQAIATQHPTTQSQQAQHLHQPHGQQYPYTHNPYYNPSYYSAYMNQYQPYGQQNFGTPFNKGMYNQPHHGYGMTSQSSYDQHSSSPAGVGSFGQSSIHNRDAGLGAGLGDYSRTGAAQPSQGQHNSGSNAFGGSVPDVFARNQANFQGQAQPYSQQQSGQQAGNEDSLKPFGEGKAGTGPSPSALGQPGRPGSANPQQAAQSGLPTPQSHQPGGFGAYPNHLGQMQSGQASQFGLGGLGHQTGQQSHQGGGYGGYTGGGGFGTYGSYGRGGGGWGGNYTH</sequence>
<evidence type="ECO:0000256" key="11">
    <source>
        <dbReference type="ARBA" id="ARBA00022843"/>
    </source>
</evidence>
<keyword evidence="9" id="KW-0227">DNA damage</keyword>
<evidence type="ECO:0000256" key="13">
    <source>
        <dbReference type="ARBA" id="ARBA00023125"/>
    </source>
</evidence>
<feature type="region of interest" description="Disordered" evidence="16">
    <location>
        <begin position="601"/>
        <end position="679"/>
    </location>
</feature>
<keyword evidence="15" id="KW-0539">Nucleus</keyword>
<keyword evidence="19" id="KW-1185">Reference proteome</keyword>
<keyword evidence="12" id="KW-0779">Telomere</keyword>
<keyword evidence="8" id="KW-0597">Phosphoprotein</keyword>
<dbReference type="EMBL" id="ML996708">
    <property type="protein sequence ID" value="KAF2396235.1"/>
    <property type="molecule type" value="Genomic_DNA"/>
</dbReference>
<feature type="compositionally biased region" description="Polar residues" evidence="16">
    <location>
        <begin position="618"/>
        <end position="665"/>
    </location>
</feature>
<accession>A0A6G1HKD8</accession>
<dbReference type="GO" id="GO:0043130">
    <property type="term" value="F:ubiquitin binding"/>
    <property type="evidence" value="ECO:0007669"/>
    <property type="project" value="InterPro"/>
</dbReference>
<evidence type="ECO:0000256" key="8">
    <source>
        <dbReference type="ARBA" id="ARBA00022553"/>
    </source>
</evidence>
<protein>
    <recommendedName>
        <fullName evidence="5">RNA polymerase II degradation factor 1</fullName>
    </recommendedName>
</protein>
<keyword evidence="11" id="KW-0832">Ubl conjugation</keyword>
<feature type="compositionally biased region" description="Low complexity" evidence="16">
    <location>
        <begin position="795"/>
        <end position="810"/>
    </location>
</feature>
<dbReference type="InterPro" id="IPR041803">
    <property type="entry name" value="DEF1_CUE"/>
</dbReference>
<keyword evidence="13" id="KW-0238">DNA-binding</keyword>
<feature type="compositionally biased region" description="Basic and acidic residues" evidence="16">
    <location>
        <begin position="119"/>
        <end position="128"/>
    </location>
</feature>
<feature type="compositionally biased region" description="Polar residues" evidence="16">
    <location>
        <begin position="501"/>
        <end position="527"/>
    </location>
</feature>
<dbReference type="GO" id="GO:0006281">
    <property type="term" value="P:DNA repair"/>
    <property type="evidence" value="ECO:0007669"/>
    <property type="project" value="UniProtKB-KW"/>
</dbReference>
<feature type="region of interest" description="Disordered" evidence="16">
    <location>
        <begin position="1"/>
        <end position="51"/>
    </location>
</feature>
<dbReference type="GO" id="GO:0003677">
    <property type="term" value="F:DNA binding"/>
    <property type="evidence" value="ECO:0007669"/>
    <property type="project" value="UniProtKB-KW"/>
</dbReference>
<feature type="compositionally biased region" description="Low complexity" evidence="16">
    <location>
        <begin position="550"/>
        <end position="562"/>
    </location>
</feature>
<feature type="compositionally biased region" description="Low complexity" evidence="16">
    <location>
        <begin position="224"/>
        <end position="234"/>
    </location>
</feature>
<keyword evidence="7" id="KW-0963">Cytoplasm</keyword>
<reference evidence="18" key="1">
    <citation type="journal article" date="2020" name="Stud. Mycol.">
        <title>101 Dothideomycetes genomes: a test case for predicting lifestyles and emergence of pathogens.</title>
        <authorList>
            <person name="Haridas S."/>
            <person name="Albert R."/>
            <person name="Binder M."/>
            <person name="Bloem J."/>
            <person name="Labutti K."/>
            <person name="Salamov A."/>
            <person name="Andreopoulos B."/>
            <person name="Baker S."/>
            <person name="Barry K."/>
            <person name="Bills G."/>
            <person name="Bluhm B."/>
            <person name="Cannon C."/>
            <person name="Castanera R."/>
            <person name="Culley D."/>
            <person name="Daum C."/>
            <person name="Ezra D."/>
            <person name="Gonzalez J."/>
            <person name="Henrissat B."/>
            <person name="Kuo A."/>
            <person name="Liang C."/>
            <person name="Lipzen A."/>
            <person name="Lutzoni F."/>
            <person name="Magnuson J."/>
            <person name="Mondo S."/>
            <person name="Nolan M."/>
            <person name="Ohm R."/>
            <person name="Pangilinan J."/>
            <person name="Park H.-J."/>
            <person name="Ramirez L."/>
            <person name="Alfaro M."/>
            <person name="Sun H."/>
            <person name="Tritt A."/>
            <person name="Yoshinaga Y."/>
            <person name="Zwiers L.-H."/>
            <person name="Turgeon B."/>
            <person name="Goodwin S."/>
            <person name="Spatafora J."/>
            <person name="Crous P."/>
            <person name="Grigoriev I."/>
        </authorList>
    </citation>
    <scope>NUCLEOTIDE SEQUENCE</scope>
    <source>
        <strain evidence="18">CBS 262.69</strain>
    </source>
</reference>
<keyword evidence="10" id="KW-0833">Ubl conjugation pathway</keyword>
<dbReference type="PANTHER" id="PTHR16308:SF13">
    <property type="entry name" value="PROTEIN LINGERER"/>
    <property type="match status" value="1"/>
</dbReference>
<feature type="compositionally biased region" description="Gly residues" evidence="16">
    <location>
        <begin position="13"/>
        <end position="27"/>
    </location>
</feature>
<keyword evidence="14" id="KW-0234">DNA repair</keyword>
<feature type="compositionally biased region" description="Gly residues" evidence="16">
    <location>
        <begin position="145"/>
        <end position="163"/>
    </location>
</feature>
<comment type="subcellular location">
    <subcellularLocation>
        <location evidence="3">Chromosome</location>
        <location evidence="3">Telomere</location>
    </subcellularLocation>
    <subcellularLocation>
        <location evidence="2">Cytoplasm</location>
    </subcellularLocation>
    <subcellularLocation>
        <location evidence="1">Nucleus</location>
    </subcellularLocation>
</comment>
<feature type="compositionally biased region" description="Pro residues" evidence="16">
    <location>
        <begin position="465"/>
        <end position="482"/>
    </location>
</feature>
<dbReference type="Proteomes" id="UP000799640">
    <property type="component" value="Unassembled WGS sequence"/>
</dbReference>
<dbReference type="InterPro" id="IPR051833">
    <property type="entry name" value="TC-DDR_regulator"/>
</dbReference>
<feature type="compositionally biased region" description="Basic and acidic residues" evidence="16">
    <location>
        <begin position="320"/>
        <end position="329"/>
    </location>
</feature>
<gene>
    <name evidence="18" type="ORF">EJ06DRAFT_249571</name>
</gene>
<evidence type="ECO:0000256" key="1">
    <source>
        <dbReference type="ARBA" id="ARBA00004123"/>
    </source>
</evidence>
<dbReference type="CDD" id="cd14368">
    <property type="entry name" value="CUE_DEF1_like"/>
    <property type="match status" value="1"/>
</dbReference>
<feature type="compositionally biased region" description="Pro residues" evidence="16">
    <location>
        <begin position="235"/>
        <end position="251"/>
    </location>
</feature>
<evidence type="ECO:0000259" key="17">
    <source>
        <dbReference type="PROSITE" id="PS51140"/>
    </source>
</evidence>
<evidence type="ECO:0000256" key="15">
    <source>
        <dbReference type="ARBA" id="ARBA00023242"/>
    </source>
</evidence>
<evidence type="ECO:0000256" key="9">
    <source>
        <dbReference type="ARBA" id="ARBA00022763"/>
    </source>
</evidence>
<feature type="compositionally biased region" description="Polar residues" evidence="16">
    <location>
        <begin position="762"/>
        <end position="778"/>
    </location>
</feature>
<comment type="similarity">
    <text evidence="4">Belongs to the DEF1 family.</text>
</comment>
<feature type="compositionally biased region" description="Low complexity" evidence="16">
    <location>
        <begin position="601"/>
        <end position="616"/>
    </location>
</feature>
<evidence type="ECO:0000256" key="10">
    <source>
        <dbReference type="ARBA" id="ARBA00022786"/>
    </source>
</evidence>
<dbReference type="GO" id="GO:0005737">
    <property type="term" value="C:cytoplasm"/>
    <property type="evidence" value="ECO:0007669"/>
    <property type="project" value="UniProtKB-SubCell"/>
</dbReference>
<keyword evidence="6" id="KW-0158">Chromosome</keyword>
<feature type="compositionally biased region" description="Acidic residues" evidence="16">
    <location>
        <begin position="421"/>
        <end position="431"/>
    </location>
</feature>
<evidence type="ECO:0000256" key="4">
    <source>
        <dbReference type="ARBA" id="ARBA00005491"/>
    </source>
</evidence>
<evidence type="ECO:0000256" key="6">
    <source>
        <dbReference type="ARBA" id="ARBA00022454"/>
    </source>
</evidence>
<feature type="compositionally biased region" description="Low complexity" evidence="16">
    <location>
        <begin position="1"/>
        <end position="12"/>
    </location>
</feature>